<feature type="coiled-coil region" evidence="1">
    <location>
        <begin position="328"/>
        <end position="523"/>
    </location>
</feature>
<comment type="caution">
    <text evidence="2">The sequence shown here is derived from an EMBL/GenBank/DDBJ whole genome shotgun (WGS) entry which is preliminary data.</text>
</comment>
<dbReference type="EMBL" id="RAQJ01000002">
    <property type="protein sequence ID" value="RKE95368.1"/>
    <property type="molecule type" value="Genomic_DNA"/>
</dbReference>
<proteinExistence type="predicted"/>
<dbReference type="Pfam" id="PF11751">
    <property type="entry name" value="PorP_SprF"/>
    <property type="match status" value="1"/>
</dbReference>
<evidence type="ECO:0000313" key="3">
    <source>
        <dbReference type="Proteomes" id="UP000284892"/>
    </source>
</evidence>
<dbReference type="InterPro" id="IPR019861">
    <property type="entry name" value="PorP/SprF_Bacteroidetes"/>
</dbReference>
<gene>
    <name evidence="2" type="ORF">BXY80_1555</name>
</gene>
<organism evidence="2 3">
    <name type="scientific">Ichthyenterobacterium magnum</name>
    <dbReference type="NCBI Taxonomy" id="1230530"/>
    <lineage>
        <taxon>Bacteria</taxon>
        <taxon>Pseudomonadati</taxon>
        <taxon>Bacteroidota</taxon>
        <taxon>Flavobacteriia</taxon>
        <taxon>Flavobacteriales</taxon>
        <taxon>Flavobacteriaceae</taxon>
        <taxon>Ichthyenterobacterium</taxon>
    </lineage>
</organism>
<protein>
    <submittedName>
        <fullName evidence="2">Type IX secretion system PorP/SprF family membrane protein</fullName>
    </submittedName>
</protein>
<dbReference type="Proteomes" id="UP000284892">
    <property type="component" value="Unassembled WGS sequence"/>
</dbReference>
<dbReference type="OrthoDB" id="1393025at2"/>
<keyword evidence="3" id="KW-1185">Reference proteome</keyword>
<dbReference type="AlphaFoldDB" id="A0A420DME7"/>
<evidence type="ECO:0000313" key="2">
    <source>
        <dbReference type="EMBL" id="RKE95368.1"/>
    </source>
</evidence>
<keyword evidence="1" id="KW-0175">Coiled coil</keyword>
<accession>A0A420DME7</accession>
<reference evidence="2 3" key="1">
    <citation type="submission" date="2018-09" db="EMBL/GenBank/DDBJ databases">
        <title>Genomic Encyclopedia of Archaeal and Bacterial Type Strains, Phase II (KMG-II): from individual species to whole genera.</title>
        <authorList>
            <person name="Goeker M."/>
        </authorList>
    </citation>
    <scope>NUCLEOTIDE SEQUENCE [LARGE SCALE GENOMIC DNA]</scope>
    <source>
        <strain evidence="2 3">DSM 26283</strain>
    </source>
</reference>
<name>A0A420DME7_9FLAO</name>
<dbReference type="NCBIfam" id="TIGR03519">
    <property type="entry name" value="T9SS_PorP_fam"/>
    <property type="match status" value="1"/>
</dbReference>
<evidence type="ECO:0000256" key="1">
    <source>
        <dbReference type="SAM" id="Coils"/>
    </source>
</evidence>
<dbReference type="RefSeq" id="WP_120200680.1">
    <property type="nucleotide sequence ID" value="NZ_RAQJ01000002.1"/>
</dbReference>
<sequence>MKTHLLVLILCICSIQTFYSQEDDGVVSLSLPVRNSLTFNRQIINPTFSFVREQNKYISFFNKREWVQFDDAPLTYLASYSGRFRENIGAGLTVFQQNYGVLTTFGGVLNFAYNARLARESNLTFGLNVGAYKSGVNTSNAVTNFDDPSLQNVPENFLLTISPGINYGLAFIDFGVSINNLATYNLNTSEIINDDPEQSVQAHLMYTGYMNSRGFLDESKFTGLIKSEFQKDETIVSAIAMLTVPKGIWAQVGFNSRYGASGGIGLNISSQIAIEYNFEKALGDLTDFGPSHDVTLAYRFKNKERYDYSSGDEVSGLLISEKRRKPIVSKIAKEKAEANRKLAAEEKAKEEADAQAKLLAEQKAKEEADAQAKLLAEQKAKEEADAQAKLLVEQKAKEEADAQAKLLVEQKAKEEAEAQAKLLAEQKAKEEADAQAKLLVEQKAKEEADAQAKLLAEQKAKEEADAKLLVEQKAKEEAEAQAKLLAEQKAKEEADAQAKLLAEQKAKEEADAQAKLLAEQKAKEELITNPTDEIGKSMLAITQQTEDSKTIQNELLKQFDDIVEIKDKDLKDLKEENDLSEQGITVQPKPFKSITAENNALEAIKVRLDNVIDTRNEKIETLKSLYQDKFQADTITNDEVYLYYQKALKRLESEQTKAMQTKSRLETRLEDIKVATEFERRRRIKRAAFDNEEERYLQDRATLKVIKQSTVVSNQPLSTEDFDFGEEQSGNIQILKNVKNVENGYYLIIAVHSDVDNRNDFVKKVIASGEANVDFFYDVNTSKYYIYYDKFDSIEAANRALNSKEDRPYNKKMSLVKIEN</sequence>